<dbReference type="Gene3D" id="1.20.58.2050">
    <property type="match status" value="1"/>
</dbReference>
<dbReference type="HOGENOM" id="CLU_1615392_0_0_2"/>
<reference evidence="1 2" key="1">
    <citation type="journal article" date="2014" name="Int. J. Syst. Evol. Microbiol.">
        <title>Thermococcus paralvinellae sp. nov. and Thermococcus cleftensis sp. nov. of hyperthermophilic heterotrophs from deep-sea hydrothermal vents.</title>
        <authorList>
            <person name="Hensley S.A."/>
            <person name="Jung J.H."/>
            <person name="Park C.S."/>
            <person name="Holden J.F."/>
        </authorList>
    </citation>
    <scope>NUCLEOTIDE SEQUENCE [LARGE SCALE GENOMIC DNA]</scope>
    <source>
        <strain evidence="1 2">ES1</strain>
    </source>
</reference>
<protein>
    <submittedName>
        <fullName evidence="1">Uncharacterized protein</fullName>
    </submittedName>
</protein>
<dbReference type="CDD" id="cd21697">
    <property type="entry name" value="GINS_B_archaea_Gins23"/>
    <property type="match status" value="1"/>
</dbReference>
<accession>W0I5A9</accession>
<dbReference type="CDD" id="cd11714">
    <property type="entry name" value="GINS_A_archaea"/>
    <property type="match status" value="1"/>
</dbReference>
<dbReference type="AlphaFoldDB" id="W0I5A9"/>
<dbReference type="RefSeq" id="WP_042679381.1">
    <property type="nucleotide sequence ID" value="NZ_CP006965.1"/>
</dbReference>
<dbReference type="EMBL" id="CP006965">
    <property type="protein sequence ID" value="AHF79573.1"/>
    <property type="molecule type" value="Genomic_DNA"/>
</dbReference>
<dbReference type="Proteomes" id="UP000019027">
    <property type="component" value="Chromosome"/>
</dbReference>
<dbReference type="GeneID" id="24905886"/>
<evidence type="ECO:0000313" key="1">
    <source>
        <dbReference type="EMBL" id="AHF79573.1"/>
    </source>
</evidence>
<dbReference type="STRING" id="582419.TES1_0176"/>
<dbReference type="InterPro" id="IPR038437">
    <property type="entry name" value="GINS_Psf3_sf"/>
</dbReference>
<organism evidence="1 2">
    <name type="scientific">Thermococcus paralvinellae</name>
    <dbReference type="NCBI Taxonomy" id="582419"/>
    <lineage>
        <taxon>Archaea</taxon>
        <taxon>Methanobacteriati</taxon>
        <taxon>Methanobacteriota</taxon>
        <taxon>Thermococci</taxon>
        <taxon>Thermococcales</taxon>
        <taxon>Thermococcaceae</taxon>
        <taxon>Thermococcus</taxon>
    </lineage>
</organism>
<dbReference type="KEGG" id="ths:TES1_0176"/>
<proteinExistence type="predicted"/>
<keyword evidence="2" id="KW-1185">Reference proteome</keyword>
<name>W0I5A9_9EURY</name>
<dbReference type="OrthoDB" id="85637at2157"/>
<evidence type="ECO:0000313" key="2">
    <source>
        <dbReference type="Proteomes" id="UP000019027"/>
    </source>
</evidence>
<gene>
    <name evidence="1" type="ORF">TES1_0176</name>
</gene>
<sequence>MLTGRALVAVKLLKPFGDWKAGDMVLIEDWKAKELWESGVVEIIDESDKVIIELEKAITEERENKPLADIDESLYERAEFYIYYLSKLLQDGQSLPPESLKAYLAKLSNLKEKYEELKTIRFGKILKTVMLRPNSLEVLSKLAPEEREIYLQMSKIRIKWLGEG</sequence>